<comment type="caution">
    <text evidence="1">The sequence shown here is derived from an EMBL/GenBank/DDBJ whole genome shotgun (WGS) entry which is preliminary data.</text>
</comment>
<reference evidence="1" key="1">
    <citation type="submission" date="2019-10" db="EMBL/GenBank/DDBJ databases">
        <title>Draft genome sequece of Microseira wollei NIES-4236.</title>
        <authorList>
            <person name="Yamaguchi H."/>
            <person name="Suzuki S."/>
            <person name="Kawachi M."/>
        </authorList>
    </citation>
    <scope>NUCLEOTIDE SEQUENCE</scope>
    <source>
        <strain evidence="1">NIES-4236</strain>
    </source>
</reference>
<accession>A0AAV3X961</accession>
<organism evidence="1 2">
    <name type="scientific">Microseira wollei NIES-4236</name>
    <dbReference type="NCBI Taxonomy" id="2530354"/>
    <lineage>
        <taxon>Bacteria</taxon>
        <taxon>Bacillati</taxon>
        <taxon>Cyanobacteriota</taxon>
        <taxon>Cyanophyceae</taxon>
        <taxon>Oscillatoriophycideae</taxon>
        <taxon>Aerosakkonematales</taxon>
        <taxon>Aerosakkonemataceae</taxon>
        <taxon>Microseira</taxon>
    </lineage>
</organism>
<proteinExistence type="predicted"/>
<dbReference type="EMBL" id="BLAY01000034">
    <property type="protein sequence ID" value="GET37831.1"/>
    <property type="molecule type" value="Genomic_DNA"/>
</dbReference>
<sequence>MPLERRMSRDIFAPGEIVQLKQMCLTPGKVFQPGKYIVGELPDIAFEMGLVEKLPPVKGKNAQIKHTESPENQS</sequence>
<dbReference type="Proteomes" id="UP001050975">
    <property type="component" value="Unassembled WGS sequence"/>
</dbReference>
<dbReference type="RefSeq" id="WP_226579976.1">
    <property type="nucleotide sequence ID" value="NZ_BLAY01000034.1"/>
</dbReference>
<keyword evidence="2" id="KW-1185">Reference proteome</keyword>
<name>A0AAV3X961_9CYAN</name>
<dbReference type="AlphaFoldDB" id="A0AAV3X961"/>
<protein>
    <submittedName>
        <fullName evidence="1">8-amino-7-oxononanoate synthase</fullName>
    </submittedName>
</protein>
<evidence type="ECO:0000313" key="2">
    <source>
        <dbReference type="Proteomes" id="UP001050975"/>
    </source>
</evidence>
<evidence type="ECO:0000313" key="1">
    <source>
        <dbReference type="EMBL" id="GET37831.1"/>
    </source>
</evidence>
<gene>
    <name evidence="1" type="ORF">MiSe_25850</name>
</gene>